<dbReference type="EMBL" id="QVQW01000003">
    <property type="protein sequence ID" value="RKU48821.1"/>
    <property type="molecule type" value="Genomic_DNA"/>
</dbReference>
<evidence type="ECO:0000313" key="3">
    <source>
        <dbReference type="Proteomes" id="UP000275385"/>
    </source>
</evidence>
<keyword evidence="3" id="KW-1185">Reference proteome</keyword>
<name>A0A420YLT9_9PEZI</name>
<evidence type="ECO:0000256" key="1">
    <source>
        <dbReference type="SAM" id="Phobius"/>
    </source>
</evidence>
<proteinExistence type="predicted"/>
<feature type="transmembrane region" description="Helical" evidence="1">
    <location>
        <begin position="89"/>
        <end position="110"/>
    </location>
</feature>
<gene>
    <name evidence="2" type="ORF">DL546_006821</name>
</gene>
<dbReference type="Gene3D" id="3.40.50.2000">
    <property type="entry name" value="Glycogen Phosphorylase B"/>
    <property type="match status" value="1"/>
</dbReference>
<keyword evidence="1" id="KW-0472">Membrane</keyword>
<keyword evidence="1" id="KW-1133">Transmembrane helix</keyword>
<dbReference type="PANTHER" id="PTHR48050">
    <property type="entry name" value="STEROL 3-BETA-GLUCOSYLTRANSFERASE"/>
    <property type="match status" value="1"/>
</dbReference>
<evidence type="ECO:0008006" key="4">
    <source>
        <dbReference type="Google" id="ProtNLM"/>
    </source>
</evidence>
<dbReference type="InterPro" id="IPR050426">
    <property type="entry name" value="Glycosyltransferase_28"/>
</dbReference>
<dbReference type="Proteomes" id="UP000275385">
    <property type="component" value="Unassembled WGS sequence"/>
</dbReference>
<dbReference type="SUPFAM" id="SSF53756">
    <property type="entry name" value="UDP-Glycosyltransferase/glycogen phosphorylase"/>
    <property type="match status" value="1"/>
</dbReference>
<dbReference type="OrthoDB" id="5243269at2759"/>
<protein>
    <recommendedName>
        <fullName evidence="4">Glycosyltransferase family 28 N-terminal domain-containing protein</fullName>
    </recommendedName>
</protein>
<dbReference type="PANTHER" id="PTHR48050:SF13">
    <property type="entry name" value="STEROL 3-BETA-GLUCOSYLTRANSFERASE UGT80A2"/>
    <property type="match status" value="1"/>
</dbReference>
<organism evidence="2 3">
    <name type="scientific">Coniochaeta pulveracea</name>
    <dbReference type="NCBI Taxonomy" id="177199"/>
    <lineage>
        <taxon>Eukaryota</taxon>
        <taxon>Fungi</taxon>
        <taxon>Dikarya</taxon>
        <taxon>Ascomycota</taxon>
        <taxon>Pezizomycotina</taxon>
        <taxon>Sordariomycetes</taxon>
        <taxon>Sordariomycetidae</taxon>
        <taxon>Coniochaetales</taxon>
        <taxon>Coniochaetaceae</taxon>
        <taxon>Coniochaeta</taxon>
    </lineage>
</organism>
<dbReference type="STRING" id="177199.A0A420YLT9"/>
<evidence type="ECO:0000313" key="2">
    <source>
        <dbReference type="EMBL" id="RKU48821.1"/>
    </source>
</evidence>
<comment type="caution">
    <text evidence="2">The sequence shown here is derived from an EMBL/GenBank/DDBJ whole genome shotgun (WGS) entry which is preliminary data.</text>
</comment>
<accession>A0A420YLT9</accession>
<dbReference type="AlphaFoldDB" id="A0A420YLT9"/>
<sequence length="159" mass="17458">MPVPCWYMVKIPGLIPSMESLRGGDVGRKRRMMKEVLQGCWASCIQPDPLSEQPFVADAIIANPPSFAHAHCAQALGVPVHIMFTLPYVWIYPAVVVTITFVVLATWWCCTRKGVTGEAGDPTAVRGIATSWHARFGHAAQRGVRSRTNAQVISNQNDD</sequence>
<reference evidence="2 3" key="1">
    <citation type="submission" date="2018-08" db="EMBL/GenBank/DDBJ databases">
        <title>Draft genome of the lignicolous fungus Coniochaeta pulveracea.</title>
        <authorList>
            <person name="Borstlap C.J."/>
            <person name="De Witt R.N."/>
            <person name="Botha A."/>
            <person name="Volschenk H."/>
        </authorList>
    </citation>
    <scope>NUCLEOTIDE SEQUENCE [LARGE SCALE GENOMIC DNA]</scope>
    <source>
        <strain evidence="2 3">CAB683</strain>
    </source>
</reference>
<keyword evidence="1" id="KW-0812">Transmembrane</keyword>